<dbReference type="GO" id="GO:0005524">
    <property type="term" value="F:ATP binding"/>
    <property type="evidence" value="ECO:0007669"/>
    <property type="project" value="UniProtKB-KW"/>
</dbReference>
<dbReference type="PROSITE" id="PS00690">
    <property type="entry name" value="DEAH_ATP_HELICASE"/>
    <property type="match status" value="1"/>
</dbReference>
<dbReference type="Pfam" id="PF00575">
    <property type="entry name" value="S1"/>
    <property type="match status" value="1"/>
</dbReference>
<dbReference type="InterPro" id="IPR027417">
    <property type="entry name" value="P-loop_NTPase"/>
</dbReference>
<dbReference type="Gene3D" id="1.20.120.1080">
    <property type="match status" value="1"/>
</dbReference>
<dbReference type="SMART" id="SM00487">
    <property type="entry name" value="DEXDc"/>
    <property type="match status" value="1"/>
</dbReference>
<keyword evidence="4 13" id="KW-0378">Hydrolase</keyword>
<evidence type="ECO:0000313" key="13">
    <source>
        <dbReference type="EMBL" id="KAK4098539.1"/>
    </source>
</evidence>
<evidence type="ECO:0000256" key="10">
    <source>
        <dbReference type="SAM" id="MobiDB-lite"/>
    </source>
</evidence>
<dbReference type="GO" id="GO:0003723">
    <property type="term" value="F:RNA binding"/>
    <property type="evidence" value="ECO:0007669"/>
    <property type="project" value="TreeGrafter"/>
</dbReference>
<dbReference type="FunFam" id="3.40.50.300:FF:000615">
    <property type="entry name" value="pre-mRNA-splicing factor ATP-dependent RNA helicase DEAH7"/>
    <property type="match status" value="1"/>
</dbReference>
<evidence type="ECO:0000256" key="9">
    <source>
        <dbReference type="ARBA" id="ARBA00047984"/>
    </source>
</evidence>
<evidence type="ECO:0000256" key="2">
    <source>
        <dbReference type="ARBA" id="ARBA00022664"/>
    </source>
</evidence>
<name>A0AAN6PXP1_9PEZI</name>
<dbReference type="SMART" id="SM00847">
    <property type="entry name" value="HA2"/>
    <property type="match status" value="1"/>
</dbReference>
<dbReference type="Pfam" id="PF07717">
    <property type="entry name" value="OB_NTP_bind"/>
    <property type="match status" value="1"/>
</dbReference>
<evidence type="ECO:0000259" key="11">
    <source>
        <dbReference type="PROSITE" id="PS50126"/>
    </source>
</evidence>
<gene>
    <name evidence="13" type="ORF">N658DRAFT_517998</name>
</gene>
<dbReference type="GO" id="GO:0000390">
    <property type="term" value="P:spliceosomal complex disassembly"/>
    <property type="evidence" value="ECO:0007669"/>
    <property type="project" value="TreeGrafter"/>
</dbReference>
<dbReference type="InterPro" id="IPR012340">
    <property type="entry name" value="NA-bd_OB-fold"/>
</dbReference>
<dbReference type="Pfam" id="PF21010">
    <property type="entry name" value="HA2_C"/>
    <property type="match status" value="1"/>
</dbReference>
<dbReference type="CDD" id="cd05684">
    <property type="entry name" value="S1_DHX8_helicase"/>
    <property type="match status" value="1"/>
</dbReference>
<evidence type="ECO:0000256" key="6">
    <source>
        <dbReference type="ARBA" id="ARBA00022840"/>
    </source>
</evidence>
<dbReference type="PANTHER" id="PTHR18934:SF85">
    <property type="entry name" value="ATP-DEPENDENT RNA HELICASE DHX8"/>
    <property type="match status" value="1"/>
</dbReference>
<dbReference type="CDD" id="cd18791">
    <property type="entry name" value="SF2_C_RHA"/>
    <property type="match status" value="1"/>
</dbReference>
<accession>A0AAN6PXP1</accession>
<dbReference type="GO" id="GO:0005684">
    <property type="term" value="C:U2-type spliceosomal complex"/>
    <property type="evidence" value="ECO:0007669"/>
    <property type="project" value="UniProtKB-ARBA"/>
</dbReference>
<dbReference type="Pfam" id="PF04408">
    <property type="entry name" value="WHD_HA2"/>
    <property type="match status" value="1"/>
</dbReference>
<reference evidence="13" key="2">
    <citation type="submission" date="2023-05" db="EMBL/GenBank/DDBJ databases">
        <authorList>
            <consortium name="Lawrence Berkeley National Laboratory"/>
            <person name="Steindorff A."/>
            <person name="Hensen N."/>
            <person name="Bonometti L."/>
            <person name="Westerberg I."/>
            <person name="Brannstrom I.O."/>
            <person name="Guillou S."/>
            <person name="Cros-Aarteil S."/>
            <person name="Calhoun S."/>
            <person name="Haridas S."/>
            <person name="Kuo A."/>
            <person name="Mondo S."/>
            <person name="Pangilinan J."/>
            <person name="Riley R."/>
            <person name="Labutti K."/>
            <person name="Andreopoulos B."/>
            <person name="Lipzen A."/>
            <person name="Chen C."/>
            <person name="Yanf M."/>
            <person name="Daum C."/>
            <person name="Ng V."/>
            <person name="Clum A."/>
            <person name="Ohm R."/>
            <person name="Martin F."/>
            <person name="Silar P."/>
            <person name="Natvig D."/>
            <person name="Lalanne C."/>
            <person name="Gautier V."/>
            <person name="Ament-Velasquez S.L."/>
            <person name="Kruys A."/>
            <person name="Hutchinson M.I."/>
            <person name="Powell A.J."/>
            <person name="Barry K."/>
            <person name="Miller A.N."/>
            <person name="Grigoriev I.V."/>
            <person name="Debuchy R."/>
            <person name="Gladieux P."/>
            <person name="Thoren M.H."/>
            <person name="Johannesson H."/>
        </authorList>
    </citation>
    <scope>NUCLEOTIDE SEQUENCE</scope>
    <source>
        <strain evidence="13">CBS 757.83</strain>
    </source>
</reference>
<reference evidence="13" key="1">
    <citation type="journal article" date="2023" name="Mol. Phylogenet. Evol.">
        <title>Genome-scale phylogeny and comparative genomics of the fungal order Sordariales.</title>
        <authorList>
            <person name="Hensen N."/>
            <person name="Bonometti L."/>
            <person name="Westerberg I."/>
            <person name="Brannstrom I.O."/>
            <person name="Guillou S."/>
            <person name="Cros-Aarteil S."/>
            <person name="Calhoun S."/>
            <person name="Haridas S."/>
            <person name="Kuo A."/>
            <person name="Mondo S."/>
            <person name="Pangilinan J."/>
            <person name="Riley R."/>
            <person name="LaButti K."/>
            <person name="Andreopoulos B."/>
            <person name="Lipzen A."/>
            <person name="Chen C."/>
            <person name="Yan M."/>
            <person name="Daum C."/>
            <person name="Ng V."/>
            <person name="Clum A."/>
            <person name="Steindorff A."/>
            <person name="Ohm R.A."/>
            <person name="Martin F."/>
            <person name="Silar P."/>
            <person name="Natvig D.O."/>
            <person name="Lalanne C."/>
            <person name="Gautier V."/>
            <person name="Ament-Velasquez S.L."/>
            <person name="Kruys A."/>
            <person name="Hutchinson M.I."/>
            <person name="Powell A.J."/>
            <person name="Barry K."/>
            <person name="Miller A.N."/>
            <person name="Grigoriev I.V."/>
            <person name="Debuchy R."/>
            <person name="Gladieux P."/>
            <person name="Hiltunen Thoren M."/>
            <person name="Johannesson H."/>
        </authorList>
    </citation>
    <scope>NUCLEOTIDE SEQUENCE</scope>
    <source>
        <strain evidence="13">CBS 757.83</strain>
    </source>
</reference>
<evidence type="ECO:0000256" key="5">
    <source>
        <dbReference type="ARBA" id="ARBA00022806"/>
    </source>
</evidence>
<feature type="domain" description="Helicase ATP-binding" evidence="12">
    <location>
        <begin position="464"/>
        <end position="627"/>
    </location>
</feature>
<comment type="caution">
    <text evidence="13">The sequence shown here is derived from an EMBL/GenBank/DDBJ whole genome shotgun (WGS) entry which is preliminary data.</text>
</comment>
<protein>
    <recommendedName>
        <fullName evidence="1">RNA helicase</fullName>
        <ecNumber evidence="1">3.6.4.13</ecNumber>
    </recommendedName>
</protein>
<dbReference type="AlphaFoldDB" id="A0AAN6PXP1"/>
<keyword evidence="7" id="KW-0508">mRNA splicing</keyword>
<dbReference type="InterPro" id="IPR049621">
    <property type="entry name" value="S1_DHX8_helicase"/>
</dbReference>
<dbReference type="EC" id="3.6.4.13" evidence="1"/>
<dbReference type="SMART" id="SM00316">
    <property type="entry name" value="S1"/>
    <property type="match status" value="1"/>
</dbReference>
<proteinExistence type="predicted"/>
<dbReference type="InterPro" id="IPR002464">
    <property type="entry name" value="DNA/RNA_helicase_DEAH_CS"/>
</dbReference>
<dbReference type="InterPro" id="IPR011709">
    <property type="entry name" value="DEAD-box_helicase_OB_fold"/>
</dbReference>
<dbReference type="PROSITE" id="PS51192">
    <property type="entry name" value="HELICASE_ATP_BIND_1"/>
    <property type="match status" value="1"/>
</dbReference>
<sequence length="1098" mass="121253">MEDLLDLELVGLVAKVTSELQNHLGIVDKNLAEFLIAQRLDSPDFETFEREMARTGGASLPPSLLQSIDRLLRLMHPSIKAKTTTTHDEPGKQPILDMVDKPPVRDHPDNALAELEALETWLHNGEPKTRKRERSRSRNRDPHARRKRRSRSSALDQGQPTRGPYGEGLDRVPATHGHQRGRRGGDGEQHQHEDDAPVLHKVYSGRVTGIKEFGVFVKLLGIKGNLTGLIHVSQLAGERNHPSHSLERGHPVKVKVATIDRKRIGLSMKDVDQNTGWDMSTDVNFGSGANMQPLGGGTEEHPADTFQNCSSDAKQRTRLTSPEWWEIRQLIAAGVAKPSDFPDLDHPEPSKPVGGMELEEDLDIEVREEEPPFLVGQARHSLELSPIRVVKAPDGSLNRAAMSGTALAKERAELRKQQQAEAAGEAAASGGTKPGPFVRGNEPMAEPDQHNGSLPIFGLRDQLIDAIRQNQVLIVVGETGSGKTTQLTQYLAEAGFADHGIVGCTQPRRVAAMSVAKRVAEEVGCVLGEEVGYSIRFEDQTSPATKIKFMTDGTLQREIRMDPDLKKYSVIILDEAHERTIATDVLFALLKRTLKKRPDIKVISTSATLDAEKFSSYFNNAPIFTIPGRTFPVEILYSREPESDYLDAALATVMEIHLGEPGGDILVFLTGQEEIDTSCEILVERMKALGPVVPELVVLPMYAALPAEMQRLIFDPAPPDSGFVKQDVYDAKLGMDSLIVTPISQAQANQRAGRAGRTGPGNCFRLYTEAAYQSEMLPSPIPAIQCQNVATTILLLKAMGINDLLHFDFMDPPPVNAMLAALEVLYTLGALDDEGILTRLGRRLADFPLDSSLAKVLIVAGELGCSEEILSIVAMLNLPNVFYRPKEKQAQADQKKAKFHDPHGDHLTLLNVYNAWKRSGYSSSWCFEHFILARAMEQARDVRNQLVKIMERYRQPLVSCGRDTDRIRRALCAGFFRNAARRETAAGAGCYKTVVQGTEVYMHPSSALFGKQAAEWVVYHELVLTSREYMHWSTSVEPKWLVEAAPTFFKLAGAGGTMSKRQQQKRIEPLHNKFAGPDDWRLSAQRRGGRGGGGGTWG</sequence>
<dbReference type="PROSITE" id="PS50126">
    <property type="entry name" value="S1"/>
    <property type="match status" value="1"/>
</dbReference>
<dbReference type="GO" id="GO:0003724">
    <property type="term" value="F:RNA helicase activity"/>
    <property type="evidence" value="ECO:0007669"/>
    <property type="project" value="UniProtKB-EC"/>
</dbReference>
<organism evidence="13 14">
    <name type="scientific">Parathielavia hyrcaniae</name>
    <dbReference type="NCBI Taxonomy" id="113614"/>
    <lineage>
        <taxon>Eukaryota</taxon>
        <taxon>Fungi</taxon>
        <taxon>Dikarya</taxon>
        <taxon>Ascomycota</taxon>
        <taxon>Pezizomycotina</taxon>
        <taxon>Sordariomycetes</taxon>
        <taxon>Sordariomycetidae</taxon>
        <taxon>Sordariales</taxon>
        <taxon>Chaetomiaceae</taxon>
        <taxon>Parathielavia</taxon>
    </lineage>
</organism>
<dbReference type="FunFam" id="1.20.120.1080:FF:000001">
    <property type="entry name" value="Pre-mRNA-splicing factor ATP-dependent RNA helicase"/>
    <property type="match status" value="1"/>
</dbReference>
<evidence type="ECO:0000256" key="7">
    <source>
        <dbReference type="ARBA" id="ARBA00023187"/>
    </source>
</evidence>
<dbReference type="FunFam" id="2.40.50.140:FF:000061">
    <property type="entry name" value="ATP-dependent RNA helicase DHX8"/>
    <property type="match status" value="1"/>
</dbReference>
<dbReference type="InterPro" id="IPR007502">
    <property type="entry name" value="Helicase-assoc_dom"/>
</dbReference>
<evidence type="ECO:0000256" key="4">
    <source>
        <dbReference type="ARBA" id="ARBA00022801"/>
    </source>
</evidence>
<evidence type="ECO:0000256" key="8">
    <source>
        <dbReference type="ARBA" id="ARBA00023242"/>
    </source>
</evidence>
<dbReference type="InterPro" id="IPR003029">
    <property type="entry name" value="S1_domain"/>
</dbReference>
<evidence type="ECO:0000313" key="14">
    <source>
        <dbReference type="Proteomes" id="UP001305647"/>
    </source>
</evidence>
<keyword evidence="8" id="KW-0539">Nucleus</keyword>
<evidence type="ECO:0000256" key="3">
    <source>
        <dbReference type="ARBA" id="ARBA00022741"/>
    </source>
</evidence>
<feature type="domain" description="S1 motif" evidence="11">
    <location>
        <begin position="200"/>
        <end position="269"/>
    </location>
</feature>
<dbReference type="FunFam" id="3.40.50.300:FF:003016">
    <property type="entry name" value="DEAH-box helicase 9"/>
    <property type="match status" value="1"/>
</dbReference>
<feature type="compositionally biased region" description="Basic and acidic residues" evidence="10">
    <location>
        <begin position="98"/>
        <end position="109"/>
    </location>
</feature>
<feature type="region of interest" description="Disordered" evidence="10">
    <location>
        <begin position="410"/>
        <end position="453"/>
    </location>
</feature>
<dbReference type="Proteomes" id="UP001305647">
    <property type="component" value="Unassembled WGS sequence"/>
</dbReference>
<dbReference type="GO" id="GO:0016787">
    <property type="term" value="F:hydrolase activity"/>
    <property type="evidence" value="ECO:0007669"/>
    <property type="project" value="UniProtKB-KW"/>
</dbReference>
<comment type="catalytic activity">
    <reaction evidence="9">
        <text>ATP + H2O = ADP + phosphate + H(+)</text>
        <dbReference type="Rhea" id="RHEA:13065"/>
        <dbReference type="ChEBI" id="CHEBI:15377"/>
        <dbReference type="ChEBI" id="CHEBI:15378"/>
        <dbReference type="ChEBI" id="CHEBI:30616"/>
        <dbReference type="ChEBI" id="CHEBI:43474"/>
        <dbReference type="ChEBI" id="CHEBI:456216"/>
        <dbReference type="EC" id="3.6.4.13"/>
    </reaction>
</comment>
<dbReference type="Gene3D" id="3.40.50.300">
    <property type="entry name" value="P-loop containing nucleotide triphosphate hydrolases"/>
    <property type="match status" value="3"/>
</dbReference>
<dbReference type="SUPFAM" id="SSF50249">
    <property type="entry name" value="Nucleic acid-binding proteins"/>
    <property type="match status" value="1"/>
</dbReference>
<keyword evidence="14" id="KW-1185">Reference proteome</keyword>
<dbReference type="EMBL" id="MU863658">
    <property type="protein sequence ID" value="KAK4098539.1"/>
    <property type="molecule type" value="Genomic_DNA"/>
</dbReference>
<feature type="region of interest" description="Disordered" evidence="10">
    <location>
        <begin position="1060"/>
        <end position="1098"/>
    </location>
</feature>
<feature type="compositionally biased region" description="Low complexity" evidence="10">
    <location>
        <begin position="419"/>
        <end position="431"/>
    </location>
</feature>
<dbReference type="InterPro" id="IPR011545">
    <property type="entry name" value="DEAD/DEAH_box_helicase_dom"/>
</dbReference>
<dbReference type="InterPro" id="IPR048333">
    <property type="entry name" value="HA2_WH"/>
</dbReference>
<evidence type="ECO:0000259" key="12">
    <source>
        <dbReference type="PROSITE" id="PS51192"/>
    </source>
</evidence>
<feature type="compositionally biased region" description="Basic and acidic residues" evidence="10">
    <location>
        <begin position="183"/>
        <end position="197"/>
    </location>
</feature>
<dbReference type="Pfam" id="PF00270">
    <property type="entry name" value="DEAD"/>
    <property type="match status" value="1"/>
</dbReference>
<keyword evidence="5" id="KW-0347">Helicase</keyword>
<feature type="region of interest" description="Disordered" evidence="10">
    <location>
        <begin position="80"/>
        <end position="197"/>
    </location>
</feature>
<dbReference type="GO" id="GO:0071013">
    <property type="term" value="C:catalytic step 2 spliceosome"/>
    <property type="evidence" value="ECO:0007669"/>
    <property type="project" value="TreeGrafter"/>
</dbReference>
<evidence type="ECO:0000256" key="1">
    <source>
        <dbReference type="ARBA" id="ARBA00012552"/>
    </source>
</evidence>
<dbReference type="Gene3D" id="2.40.50.140">
    <property type="entry name" value="Nucleic acid-binding proteins"/>
    <property type="match status" value="1"/>
</dbReference>
<keyword evidence="6" id="KW-0067">ATP-binding</keyword>
<dbReference type="PANTHER" id="PTHR18934">
    <property type="entry name" value="ATP-DEPENDENT RNA HELICASE"/>
    <property type="match status" value="1"/>
</dbReference>
<dbReference type="InterPro" id="IPR014001">
    <property type="entry name" value="Helicase_ATP-bd"/>
</dbReference>
<dbReference type="SUPFAM" id="SSF52540">
    <property type="entry name" value="P-loop containing nucleoside triphosphate hydrolases"/>
    <property type="match status" value="1"/>
</dbReference>
<feature type="compositionally biased region" description="Basic and acidic residues" evidence="10">
    <location>
        <begin position="1065"/>
        <end position="1081"/>
    </location>
</feature>
<keyword evidence="2" id="KW-0507">mRNA processing</keyword>
<keyword evidence="3" id="KW-0547">Nucleotide-binding</keyword>